<gene>
    <name evidence="1" type="ORF">A2U01_0001772</name>
</gene>
<reference evidence="1 2" key="1">
    <citation type="journal article" date="2018" name="Front. Plant Sci.">
        <title>Red Clover (Trifolium pratense) and Zigzag Clover (T. medium) - A Picture of Genomic Similarities and Differences.</title>
        <authorList>
            <person name="Dluhosova J."/>
            <person name="Istvanek J."/>
            <person name="Nedelnik J."/>
            <person name="Repkova J."/>
        </authorList>
    </citation>
    <scope>NUCLEOTIDE SEQUENCE [LARGE SCALE GENOMIC DNA]</scope>
    <source>
        <strain evidence="2">cv. 10/8</strain>
        <tissue evidence="1">Leaf</tissue>
    </source>
</reference>
<dbReference type="AlphaFoldDB" id="A0A392M300"/>
<name>A0A392M300_9FABA</name>
<protein>
    <submittedName>
        <fullName evidence="1">Uncharacterized protein</fullName>
    </submittedName>
</protein>
<proteinExistence type="predicted"/>
<sequence length="193" mass="22314">MTNDELVVELERIHEKMTRSLKRTFEDIYRDASSSEKVTQKVNKKLKSEDVKLLTTAPWFEPRDLKFLELMEVSVNQHLQELIKAEKEEKLRQVILQELTVHLEENHNLLVSMEAQNVSEEGYNLWIQEGEAMVQALAREGETFATRRIQANLTKQRVLIEKVMAEQSRQAGVQAKLSEDIAAILAHLQPPKP</sequence>
<dbReference type="Proteomes" id="UP000265520">
    <property type="component" value="Unassembled WGS sequence"/>
</dbReference>
<keyword evidence="2" id="KW-1185">Reference proteome</keyword>
<evidence type="ECO:0000313" key="1">
    <source>
        <dbReference type="EMBL" id="MCH80994.1"/>
    </source>
</evidence>
<evidence type="ECO:0000313" key="2">
    <source>
        <dbReference type="Proteomes" id="UP000265520"/>
    </source>
</evidence>
<comment type="caution">
    <text evidence="1">The sequence shown here is derived from an EMBL/GenBank/DDBJ whole genome shotgun (WGS) entry which is preliminary data.</text>
</comment>
<organism evidence="1 2">
    <name type="scientific">Trifolium medium</name>
    <dbReference type="NCBI Taxonomy" id="97028"/>
    <lineage>
        <taxon>Eukaryota</taxon>
        <taxon>Viridiplantae</taxon>
        <taxon>Streptophyta</taxon>
        <taxon>Embryophyta</taxon>
        <taxon>Tracheophyta</taxon>
        <taxon>Spermatophyta</taxon>
        <taxon>Magnoliopsida</taxon>
        <taxon>eudicotyledons</taxon>
        <taxon>Gunneridae</taxon>
        <taxon>Pentapetalae</taxon>
        <taxon>rosids</taxon>
        <taxon>fabids</taxon>
        <taxon>Fabales</taxon>
        <taxon>Fabaceae</taxon>
        <taxon>Papilionoideae</taxon>
        <taxon>50 kb inversion clade</taxon>
        <taxon>NPAAA clade</taxon>
        <taxon>Hologalegina</taxon>
        <taxon>IRL clade</taxon>
        <taxon>Trifolieae</taxon>
        <taxon>Trifolium</taxon>
    </lineage>
</organism>
<dbReference type="EMBL" id="LXQA010001741">
    <property type="protein sequence ID" value="MCH80994.1"/>
    <property type="molecule type" value="Genomic_DNA"/>
</dbReference>
<accession>A0A392M300</accession>